<dbReference type="AlphaFoldDB" id="A0A1M6ZBF4"/>
<evidence type="ECO:0000313" key="2">
    <source>
        <dbReference type="EMBL" id="SHL27714.1"/>
    </source>
</evidence>
<dbReference type="SUPFAM" id="SSF47240">
    <property type="entry name" value="Ferritin-like"/>
    <property type="match status" value="1"/>
</dbReference>
<dbReference type="Proteomes" id="UP000184363">
    <property type="component" value="Unassembled WGS sequence"/>
</dbReference>
<dbReference type="Pfam" id="PF14530">
    <property type="entry name" value="DUF4439"/>
    <property type="match status" value="1"/>
</dbReference>
<dbReference type="RefSeq" id="WP_073459774.1">
    <property type="nucleotide sequence ID" value="NZ_CALGVN010000020.1"/>
</dbReference>
<gene>
    <name evidence="2" type="ORF">SAMN05443637_12322</name>
</gene>
<reference evidence="2 3" key="1">
    <citation type="submission" date="2016-11" db="EMBL/GenBank/DDBJ databases">
        <authorList>
            <person name="Jaros S."/>
            <person name="Januszkiewicz K."/>
            <person name="Wedrychowicz H."/>
        </authorList>
    </citation>
    <scope>NUCLEOTIDE SEQUENCE [LARGE SCALE GENOMIC DNA]</scope>
    <source>
        <strain evidence="2 3">DSM 43832</strain>
    </source>
</reference>
<evidence type="ECO:0000313" key="3">
    <source>
        <dbReference type="Proteomes" id="UP000184363"/>
    </source>
</evidence>
<dbReference type="Gene3D" id="1.20.1260.10">
    <property type="match status" value="1"/>
</dbReference>
<keyword evidence="3" id="KW-1185">Reference proteome</keyword>
<sequence>MSTAQPARTGVDEVTIAALQQALAAEHAAVWCYSLAVAFLGAEQRAAARTDTDAHRELRNQIANTLSSIGSQPVSAQPAYSPPEKVTDAASAARLLVVAETDALVAWRSVLERSSERALRKAALDALTSATVRCARWREVVGREPAVPQFPGAPEATP</sequence>
<dbReference type="STRING" id="1848.SAMN05443637_12322"/>
<proteinExistence type="predicted"/>
<accession>A0A1M6ZBF4</accession>
<protein>
    <recommendedName>
        <fullName evidence="1">DUF4439 domain-containing protein</fullName>
    </recommendedName>
</protein>
<name>A0A1M6ZBF4_PSETH</name>
<dbReference type="InterPro" id="IPR029447">
    <property type="entry name" value="DUF4439"/>
</dbReference>
<organism evidence="2 3">
    <name type="scientific">Pseudonocardia thermophila</name>
    <dbReference type="NCBI Taxonomy" id="1848"/>
    <lineage>
        <taxon>Bacteria</taxon>
        <taxon>Bacillati</taxon>
        <taxon>Actinomycetota</taxon>
        <taxon>Actinomycetes</taxon>
        <taxon>Pseudonocardiales</taxon>
        <taxon>Pseudonocardiaceae</taxon>
        <taxon>Pseudonocardia</taxon>
    </lineage>
</organism>
<dbReference type="EMBL" id="FRAP01000023">
    <property type="protein sequence ID" value="SHL27714.1"/>
    <property type="molecule type" value="Genomic_DNA"/>
</dbReference>
<dbReference type="InterPro" id="IPR009078">
    <property type="entry name" value="Ferritin-like_SF"/>
</dbReference>
<dbReference type="CDD" id="cd00657">
    <property type="entry name" value="Ferritin_like"/>
    <property type="match status" value="1"/>
</dbReference>
<dbReference type="InterPro" id="IPR012347">
    <property type="entry name" value="Ferritin-like"/>
</dbReference>
<evidence type="ECO:0000259" key="1">
    <source>
        <dbReference type="Pfam" id="PF14530"/>
    </source>
</evidence>
<dbReference type="OrthoDB" id="5192349at2"/>
<feature type="domain" description="DUF4439" evidence="1">
    <location>
        <begin position="18"/>
        <end position="154"/>
    </location>
</feature>